<dbReference type="PANTHER" id="PTHR11717">
    <property type="entry name" value="LOW MOLECULAR WEIGHT PROTEIN TYROSINE PHOSPHATASE"/>
    <property type="match status" value="1"/>
</dbReference>
<protein>
    <recommendedName>
        <fullName evidence="1">protein-tyrosine-phosphatase</fullName>
        <ecNumber evidence="1">3.1.3.48</ecNumber>
    </recommendedName>
</protein>
<comment type="caution">
    <text evidence="3">The sequence shown here is derived from an EMBL/GenBank/DDBJ whole genome shotgun (WGS) entry which is preliminary data.</text>
</comment>
<dbReference type="EC" id="3.1.3.48" evidence="1"/>
<dbReference type="PANTHER" id="PTHR11717:SF7">
    <property type="entry name" value="LOW MOLECULAR WEIGHT PHOSPHOTYROSINE PROTEIN PHOSPHATASE"/>
    <property type="match status" value="1"/>
</dbReference>
<evidence type="ECO:0000313" key="4">
    <source>
        <dbReference type="Proteomes" id="UP001485043"/>
    </source>
</evidence>
<dbReference type="Gene3D" id="3.40.50.2300">
    <property type="match status" value="1"/>
</dbReference>
<feature type="domain" description="Phosphotyrosine protein phosphatase I" evidence="2">
    <location>
        <begin position="63"/>
        <end position="234"/>
    </location>
</feature>
<dbReference type="Pfam" id="PF01451">
    <property type="entry name" value="LMWPc"/>
    <property type="match status" value="1"/>
</dbReference>
<organism evidence="3 4">
    <name type="scientific">Apatococcus fuscideae</name>
    <dbReference type="NCBI Taxonomy" id="2026836"/>
    <lineage>
        <taxon>Eukaryota</taxon>
        <taxon>Viridiplantae</taxon>
        <taxon>Chlorophyta</taxon>
        <taxon>core chlorophytes</taxon>
        <taxon>Trebouxiophyceae</taxon>
        <taxon>Chlorellales</taxon>
        <taxon>Chlorellaceae</taxon>
        <taxon>Apatococcus</taxon>
    </lineage>
</organism>
<sequence length="274" mass="30401">MPGPTYAQSFNVRAAAAESAQAHQNEELGDQQVYDPMRATVQPSFRSTPWQETEGQEEAREHGRLLFVSESNVCRSVLAEAFLQRMITEAGLAEKVTIESKACRDYNVGDRPDPAVLRAAGEIGLSLAENKVAELFDPARDIGMYDMVLVMDKFTASDVLREVSIFDTISKENSYTRKVRRLGEFHPSLVSKGASDDQDIGDPLYGNTGGPEEQVAVQEVAELINEACRGLLAFLQGIDRRGVDTQQSFRHCLQDATQNMEGIDWMVPPMLQKK</sequence>
<dbReference type="SMART" id="SM00226">
    <property type="entry name" value="LMWPc"/>
    <property type="match status" value="1"/>
</dbReference>
<evidence type="ECO:0000259" key="2">
    <source>
        <dbReference type="SMART" id="SM00226"/>
    </source>
</evidence>
<dbReference type="AlphaFoldDB" id="A0AAW1T4K5"/>
<dbReference type="InterPro" id="IPR036196">
    <property type="entry name" value="Ptyr_pPase_sf"/>
</dbReference>
<dbReference type="EMBL" id="JALJOV010000388">
    <property type="protein sequence ID" value="KAK9864143.1"/>
    <property type="molecule type" value="Genomic_DNA"/>
</dbReference>
<reference evidence="3 4" key="1">
    <citation type="journal article" date="2024" name="Nat. Commun.">
        <title>Phylogenomics reveals the evolutionary origins of lichenization in chlorophyte algae.</title>
        <authorList>
            <person name="Puginier C."/>
            <person name="Libourel C."/>
            <person name="Otte J."/>
            <person name="Skaloud P."/>
            <person name="Haon M."/>
            <person name="Grisel S."/>
            <person name="Petersen M."/>
            <person name="Berrin J.G."/>
            <person name="Delaux P.M."/>
            <person name="Dal Grande F."/>
            <person name="Keller J."/>
        </authorList>
    </citation>
    <scope>NUCLEOTIDE SEQUENCE [LARGE SCALE GENOMIC DNA]</scope>
    <source>
        <strain evidence="3 4">SAG 2523</strain>
    </source>
</reference>
<name>A0AAW1T4K5_9CHLO</name>
<proteinExistence type="predicted"/>
<dbReference type="InterPro" id="IPR050438">
    <property type="entry name" value="LMW_PTPase"/>
</dbReference>
<accession>A0AAW1T4K5</accession>
<dbReference type="InterPro" id="IPR023485">
    <property type="entry name" value="Ptyr_pPase"/>
</dbReference>
<dbReference type="GO" id="GO:0004725">
    <property type="term" value="F:protein tyrosine phosphatase activity"/>
    <property type="evidence" value="ECO:0007669"/>
    <property type="project" value="UniProtKB-EC"/>
</dbReference>
<evidence type="ECO:0000256" key="1">
    <source>
        <dbReference type="ARBA" id="ARBA00013064"/>
    </source>
</evidence>
<evidence type="ECO:0000313" key="3">
    <source>
        <dbReference type="EMBL" id="KAK9864143.1"/>
    </source>
</evidence>
<gene>
    <name evidence="3" type="ORF">WJX84_008591</name>
</gene>
<dbReference type="SUPFAM" id="SSF52788">
    <property type="entry name" value="Phosphotyrosine protein phosphatases I"/>
    <property type="match status" value="1"/>
</dbReference>
<keyword evidence="4" id="KW-1185">Reference proteome</keyword>
<dbReference type="Proteomes" id="UP001485043">
    <property type="component" value="Unassembled WGS sequence"/>
</dbReference>